<name>A0AAD6SNJ2_9AGAR</name>
<evidence type="ECO:0000313" key="3">
    <source>
        <dbReference type="Proteomes" id="UP001218188"/>
    </source>
</evidence>
<evidence type="ECO:0000256" key="1">
    <source>
        <dbReference type="SAM" id="SignalP"/>
    </source>
</evidence>
<feature type="chain" id="PRO_5041957760" evidence="1">
    <location>
        <begin position="26"/>
        <end position="143"/>
    </location>
</feature>
<evidence type="ECO:0000313" key="2">
    <source>
        <dbReference type="EMBL" id="KAJ7030482.1"/>
    </source>
</evidence>
<gene>
    <name evidence="2" type="ORF">C8F04DRAFT_1186695</name>
</gene>
<accession>A0AAD6SNJ2</accession>
<keyword evidence="1" id="KW-0732">Signal</keyword>
<comment type="caution">
    <text evidence="2">The sequence shown here is derived from an EMBL/GenBank/DDBJ whole genome shotgun (WGS) entry which is preliminary data.</text>
</comment>
<dbReference type="Proteomes" id="UP001218188">
    <property type="component" value="Unassembled WGS sequence"/>
</dbReference>
<keyword evidence="3" id="KW-1185">Reference proteome</keyword>
<reference evidence="2" key="1">
    <citation type="submission" date="2023-03" db="EMBL/GenBank/DDBJ databases">
        <title>Massive genome expansion in bonnet fungi (Mycena s.s.) driven by repeated elements and novel gene families across ecological guilds.</title>
        <authorList>
            <consortium name="Lawrence Berkeley National Laboratory"/>
            <person name="Harder C.B."/>
            <person name="Miyauchi S."/>
            <person name="Viragh M."/>
            <person name="Kuo A."/>
            <person name="Thoen E."/>
            <person name="Andreopoulos B."/>
            <person name="Lu D."/>
            <person name="Skrede I."/>
            <person name="Drula E."/>
            <person name="Henrissat B."/>
            <person name="Morin E."/>
            <person name="Kohler A."/>
            <person name="Barry K."/>
            <person name="LaButti K."/>
            <person name="Morin E."/>
            <person name="Salamov A."/>
            <person name="Lipzen A."/>
            <person name="Mereny Z."/>
            <person name="Hegedus B."/>
            <person name="Baldrian P."/>
            <person name="Stursova M."/>
            <person name="Weitz H."/>
            <person name="Taylor A."/>
            <person name="Grigoriev I.V."/>
            <person name="Nagy L.G."/>
            <person name="Martin F."/>
            <person name="Kauserud H."/>
        </authorList>
    </citation>
    <scope>NUCLEOTIDE SEQUENCE</scope>
    <source>
        <strain evidence="2">CBHHK200</strain>
    </source>
</reference>
<sequence length="143" mass="15679">MLATRLASFVMTLAAVGAFLAPSSALAPPANTPVARADTPDRQVWVRGCVHDNMWGHCETLHLNPNECARFGSDLRNEMSSIEVATGYHCYLFNYHYGDCNQANATPGTVVLVHQGITSALWPLHFNDVVDYIKCVKNEGNDN</sequence>
<dbReference type="AlphaFoldDB" id="A0AAD6SNJ2"/>
<organism evidence="2 3">
    <name type="scientific">Mycena alexandri</name>
    <dbReference type="NCBI Taxonomy" id="1745969"/>
    <lineage>
        <taxon>Eukaryota</taxon>
        <taxon>Fungi</taxon>
        <taxon>Dikarya</taxon>
        <taxon>Basidiomycota</taxon>
        <taxon>Agaricomycotina</taxon>
        <taxon>Agaricomycetes</taxon>
        <taxon>Agaricomycetidae</taxon>
        <taxon>Agaricales</taxon>
        <taxon>Marasmiineae</taxon>
        <taxon>Mycenaceae</taxon>
        <taxon>Mycena</taxon>
    </lineage>
</organism>
<protein>
    <submittedName>
        <fullName evidence="2">Uncharacterized protein</fullName>
    </submittedName>
</protein>
<feature type="signal peptide" evidence="1">
    <location>
        <begin position="1"/>
        <end position="25"/>
    </location>
</feature>
<dbReference type="EMBL" id="JARJCM010000090">
    <property type="protein sequence ID" value="KAJ7030482.1"/>
    <property type="molecule type" value="Genomic_DNA"/>
</dbReference>
<proteinExistence type="predicted"/>